<protein>
    <submittedName>
        <fullName evidence="1">Uncharacterized protein</fullName>
    </submittedName>
</protein>
<name>A0A8J5FIZ8_ZINOF</name>
<organism evidence="1 2">
    <name type="scientific">Zingiber officinale</name>
    <name type="common">Ginger</name>
    <name type="synonym">Amomum zingiber</name>
    <dbReference type="NCBI Taxonomy" id="94328"/>
    <lineage>
        <taxon>Eukaryota</taxon>
        <taxon>Viridiplantae</taxon>
        <taxon>Streptophyta</taxon>
        <taxon>Embryophyta</taxon>
        <taxon>Tracheophyta</taxon>
        <taxon>Spermatophyta</taxon>
        <taxon>Magnoliopsida</taxon>
        <taxon>Liliopsida</taxon>
        <taxon>Zingiberales</taxon>
        <taxon>Zingiberaceae</taxon>
        <taxon>Zingiber</taxon>
    </lineage>
</organism>
<reference evidence="1 2" key="1">
    <citation type="submission" date="2020-08" db="EMBL/GenBank/DDBJ databases">
        <title>Plant Genome Project.</title>
        <authorList>
            <person name="Zhang R.-G."/>
        </authorList>
    </citation>
    <scope>NUCLEOTIDE SEQUENCE [LARGE SCALE GENOMIC DNA]</scope>
    <source>
        <tissue evidence="1">Rhizome</tissue>
    </source>
</reference>
<keyword evidence="2" id="KW-1185">Reference proteome</keyword>
<dbReference type="Gene3D" id="3.10.490.10">
    <property type="entry name" value="Gamma-glutamyl cyclotransferase-like"/>
    <property type="match status" value="1"/>
</dbReference>
<proteinExistence type="predicted"/>
<dbReference type="AlphaFoldDB" id="A0A8J5FIZ8"/>
<dbReference type="PANTHER" id="PTHR35748:SF1">
    <property type="entry name" value="OS05G0358400 PROTEIN"/>
    <property type="match status" value="1"/>
</dbReference>
<dbReference type="EMBL" id="JACMSC010000015">
    <property type="protein sequence ID" value="KAG6486743.1"/>
    <property type="molecule type" value="Genomic_DNA"/>
</dbReference>
<accession>A0A8J5FIZ8</accession>
<comment type="caution">
    <text evidence="1">The sequence shown here is derived from an EMBL/GenBank/DDBJ whole genome shotgun (WGS) entry which is preliminary data.</text>
</comment>
<evidence type="ECO:0000313" key="1">
    <source>
        <dbReference type="EMBL" id="KAG6486743.1"/>
    </source>
</evidence>
<sequence length="328" mass="36947">MTESIHAVPGAVLHRLISRRSIKIHHWNPLPPSPIRSPPPATLSLRRPGASLRRDFSSLMASPAPSLAPGSPFELNDESDFDSIITPDGFLSVLGFGSLLSERSARSTFPDLKNFRIAVLRGFRRVFAHVAPIFFERGIANEATGEVSSLSVEPCEGEFLIVTVFEIKKEGVPAFIERENEFRFLAVYPEYLDGISFTNPAVVCARYSDEEYFHIRCKGGDSVLWRSYAQIKEGGEMMHKKGNKGTFFNQYGRYNIQKIWRDDILPCRVYLRHCVLAAKNLGELAYDNFLDHTFISDRKTSIGEYLNSTGSGIMEEEPPEVLKYRYGG</sequence>
<dbReference type="PANTHER" id="PTHR35748">
    <property type="entry name" value="OS05G0358400 PROTEIN"/>
    <property type="match status" value="1"/>
</dbReference>
<dbReference type="Proteomes" id="UP000734854">
    <property type="component" value="Unassembled WGS sequence"/>
</dbReference>
<evidence type="ECO:0000313" key="2">
    <source>
        <dbReference type="Proteomes" id="UP000734854"/>
    </source>
</evidence>
<gene>
    <name evidence="1" type="ORF">ZIOFF_055322</name>
</gene>